<keyword evidence="3" id="KW-1185">Reference proteome</keyword>
<protein>
    <submittedName>
        <fullName evidence="2">Uncharacterized protein</fullName>
    </submittedName>
</protein>
<reference evidence="3" key="1">
    <citation type="journal article" date="2019" name="Int. J. Syst. Evol. Microbiol.">
        <title>The Global Catalogue of Microorganisms (GCM) 10K type strain sequencing project: providing services to taxonomists for standard genome sequencing and annotation.</title>
        <authorList>
            <consortium name="The Broad Institute Genomics Platform"/>
            <consortium name="The Broad Institute Genome Sequencing Center for Infectious Disease"/>
            <person name="Wu L."/>
            <person name="Ma J."/>
        </authorList>
    </citation>
    <scope>NUCLEOTIDE SEQUENCE [LARGE SCALE GENOMIC DNA]</scope>
    <source>
        <strain evidence="3">KCTC 62164</strain>
    </source>
</reference>
<feature type="signal peptide" evidence="1">
    <location>
        <begin position="1"/>
        <end position="17"/>
    </location>
</feature>
<proteinExistence type="predicted"/>
<dbReference type="Proteomes" id="UP001595444">
    <property type="component" value="Unassembled WGS sequence"/>
</dbReference>
<dbReference type="RefSeq" id="WP_194214101.1">
    <property type="nucleotide sequence ID" value="NZ_CP061205.1"/>
</dbReference>
<sequence>MRNLLLALFFITTSAWSADQVFLEGFPDVPLLDGLSEQADDRVIFDTPSGTVAETVIRAKIPAKQVLNTYSKELVTFGWDCARGPLSLTCERENDRLVFLDDDPDASEGIMILRLEPVE</sequence>
<evidence type="ECO:0000256" key="1">
    <source>
        <dbReference type="SAM" id="SignalP"/>
    </source>
</evidence>
<evidence type="ECO:0000313" key="3">
    <source>
        <dbReference type="Proteomes" id="UP001595444"/>
    </source>
</evidence>
<evidence type="ECO:0000313" key="2">
    <source>
        <dbReference type="EMBL" id="MFC3052216.1"/>
    </source>
</evidence>
<keyword evidence="1" id="KW-0732">Signal</keyword>
<comment type="caution">
    <text evidence="2">The sequence shown here is derived from an EMBL/GenBank/DDBJ whole genome shotgun (WGS) entry which is preliminary data.</text>
</comment>
<gene>
    <name evidence="2" type="ORF">ACFOKA_09900</name>
</gene>
<name>A0ABV7D5N3_9PROT</name>
<dbReference type="EMBL" id="JBHRSL010000010">
    <property type="protein sequence ID" value="MFC3052216.1"/>
    <property type="molecule type" value="Genomic_DNA"/>
</dbReference>
<feature type="chain" id="PRO_5047499416" evidence="1">
    <location>
        <begin position="18"/>
        <end position="119"/>
    </location>
</feature>
<accession>A0ABV7D5N3</accession>
<organism evidence="2 3">
    <name type="scientific">Kordiimonas pumila</name>
    <dbReference type="NCBI Taxonomy" id="2161677"/>
    <lineage>
        <taxon>Bacteria</taxon>
        <taxon>Pseudomonadati</taxon>
        <taxon>Pseudomonadota</taxon>
        <taxon>Alphaproteobacteria</taxon>
        <taxon>Kordiimonadales</taxon>
        <taxon>Kordiimonadaceae</taxon>
        <taxon>Kordiimonas</taxon>
    </lineage>
</organism>